<accession>A0A1B2EG75</accession>
<organism evidence="2">
    <name type="scientific">Microvirga ossetica</name>
    <dbReference type="NCBI Taxonomy" id="1882682"/>
    <lineage>
        <taxon>Bacteria</taxon>
        <taxon>Pseudomonadati</taxon>
        <taxon>Pseudomonadota</taxon>
        <taxon>Alphaproteobacteria</taxon>
        <taxon>Hyphomicrobiales</taxon>
        <taxon>Methylobacteriaceae</taxon>
        <taxon>Microvirga</taxon>
    </lineage>
</organism>
<protein>
    <submittedName>
        <fullName evidence="2">Uncharacterized protein</fullName>
    </submittedName>
</protein>
<feature type="region of interest" description="Disordered" evidence="1">
    <location>
        <begin position="55"/>
        <end position="77"/>
    </location>
</feature>
<dbReference type="EMBL" id="CP016616">
    <property type="protein sequence ID" value="ANY78862.1"/>
    <property type="molecule type" value="Genomic_DNA"/>
</dbReference>
<reference evidence="2" key="1">
    <citation type="submission" date="2016-07" db="EMBL/GenBank/DDBJ databases">
        <title>Microvirga ossetica sp. nov. a new species of rhizobia isolated from root nodules of the legume species Vicia alpestris Steven originated from North Ossetia region in the Caucasus.</title>
        <authorList>
            <person name="Safronova V.I."/>
            <person name="Kuznetsova I.G."/>
            <person name="Sazanova A.L."/>
            <person name="Belimov A."/>
            <person name="Andronov E."/>
            <person name="Osledkin Y.S."/>
            <person name="Onishchuk O.P."/>
            <person name="Kurchak O.N."/>
            <person name="Shaposhnikov A.I."/>
            <person name="Willems A."/>
            <person name="Tikhonovich I.A."/>
        </authorList>
    </citation>
    <scope>NUCLEOTIDE SEQUENCE [LARGE SCALE GENOMIC DNA]</scope>
    <source>
        <strain evidence="2">V5/3M</strain>
    </source>
</reference>
<name>A0A1B2EG75_9HYPH</name>
<evidence type="ECO:0000313" key="2">
    <source>
        <dbReference type="EMBL" id="ANY78862.1"/>
    </source>
</evidence>
<evidence type="ECO:0000256" key="1">
    <source>
        <dbReference type="SAM" id="MobiDB-lite"/>
    </source>
</evidence>
<dbReference type="AlphaFoldDB" id="A0A1B2EG75"/>
<proteinExistence type="predicted"/>
<dbReference type="KEGG" id="moc:BB934_12085"/>
<sequence length="77" mass="8364">MPDTMKLARFLILSSPDADPQLIIELEDGSKLAVTASFEQIEDMADVLDEILDAAESGEEDDTERLPAFVRRSGPAG</sequence>
<gene>
    <name evidence="2" type="ORF">BB934_12085</name>
</gene>